<organism evidence="1 2">
    <name type="scientific">Nocardiopsis changdeensis</name>
    <dbReference type="NCBI Taxonomy" id="2831969"/>
    <lineage>
        <taxon>Bacteria</taxon>
        <taxon>Bacillati</taxon>
        <taxon>Actinomycetota</taxon>
        <taxon>Actinomycetes</taxon>
        <taxon>Streptosporangiales</taxon>
        <taxon>Nocardiopsidaceae</taxon>
        <taxon>Nocardiopsis</taxon>
    </lineage>
</organism>
<name>A0ABX8BQY4_9ACTN</name>
<dbReference type="RefSeq" id="WP_220559566.1">
    <property type="nucleotide sequence ID" value="NZ_CP074133.1"/>
</dbReference>
<protein>
    <submittedName>
        <fullName evidence="1">Uncharacterized protein</fullName>
    </submittedName>
</protein>
<keyword evidence="2" id="KW-1185">Reference proteome</keyword>
<dbReference type="Proteomes" id="UP000676079">
    <property type="component" value="Chromosome"/>
</dbReference>
<reference evidence="1 2" key="1">
    <citation type="submission" date="2021-05" db="EMBL/GenBank/DDBJ databases">
        <title>Direct Submission.</title>
        <authorList>
            <person name="Li K."/>
            <person name="Gao J."/>
        </authorList>
    </citation>
    <scope>NUCLEOTIDE SEQUENCE [LARGE SCALE GENOMIC DNA]</scope>
    <source>
        <strain evidence="1 2">Mg02</strain>
    </source>
</reference>
<evidence type="ECO:0000313" key="2">
    <source>
        <dbReference type="Proteomes" id="UP000676079"/>
    </source>
</evidence>
<evidence type="ECO:0000313" key="1">
    <source>
        <dbReference type="EMBL" id="QUX24168.1"/>
    </source>
</evidence>
<dbReference type="EMBL" id="CP074133">
    <property type="protein sequence ID" value="QUX24168.1"/>
    <property type="molecule type" value="Genomic_DNA"/>
</dbReference>
<gene>
    <name evidence="1" type="ORF">KGD84_07660</name>
</gene>
<proteinExistence type="predicted"/>
<sequence>MTHAHEPTRSGRPPLAVWACGTHDHDPDEYLVPARLAERLVAEYTRPGQAVADLTGTGMVTNAALQSERTTSPATTGDGTEEVGWADLAVLHVPVPSDRMRPEGASVRARLVFAATVTRPGGIVAVITGLDHTRAGALVDPAPTVVRSAACADLVYLQHVIALTVPICLGGLGATVPVRDRDDSGLGWWEDDPEVEEAGLAPSVAEAAVTITSPAHLNVSVFRLRRLAHRTDAGRTGEVAA</sequence>
<accession>A0ABX8BQY4</accession>